<gene>
    <name evidence="1" type="ORF">HPLM_LOCUS10128</name>
</gene>
<accession>A0A3P7VXM2</accession>
<name>A0A3P7VXM2_HAEPC</name>
<evidence type="ECO:0000313" key="1">
    <source>
        <dbReference type="EMBL" id="VDO39294.1"/>
    </source>
</evidence>
<dbReference type="AlphaFoldDB" id="A0A3P7VXM2"/>
<keyword evidence="2" id="KW-1185">Reference proteome</keyword>
<organism evidence="1 2">
    <name type="scientific">Haemonchus placei</name>
    <name type="common">Barber's pole worm</name>
    <dbReference type="NCBI Taxonomy" id="6290"/>
    <lineage>
        <taxon>Eukaryota</taxon>
        <taxon>Metazoa</taxon>
        <taxon>Ecdysozoa</taxon>
        <taxon>Nematoda</taxon>
        <taxon>Chromadorea</taxon>
        <taxon>Rhabditida</taxon>
        <taxon>Rhabditina</taxon>
        <taxon>Rhabditomorpha</taxon>
        <taxon>Strongyloidea</taxon>
        <taxon>Trichostrongylidae</taxon>
        <taxon>Haemonchus</taxon>
    </lineage>
</organism>
<sequence length="92" mass="10761">MLLAFLRYPFHMDSCSSKAFLDIPFPCPFRKAIPFLPLFRSLHTLRSPSYFPGHSQFYTEQLCSHEVSPRLTRQNRDILLYRGRAHQCTSPA</sequence>
<evidence type="ECO:0000313" key="2">
    <source>
        <dbReference type="Proteomes" id="UP000268014"/>
    </source>
</evidence>
<reference evidence="1 2" key="1">
    <citation type="submission" date="2018-11" db="EMBL/GenBank/DDBJ databases">
        <authorList>
            <consortium name="Pathogen Informatics"/>
        </authorList>
    </citation>
    <scope>NUCLEOTIDE SEQUENCE [LARGE SCALE GENOMIC DNA]</scope>
    <source>
        <strain evidence="1 2">MHpl1</strain>
    </source>
</reference>
<dbReference type="EMBL" id="UZAF01017223">
    <property type="protein sequence ID" value="VDO39294.1"/>
    <property type="molecule type" value="Genomic_DNA"/>
</dbReference>
<protein>
    <submittedName>
        <fullName evidence="1">Uncharacterized protein</fullName>
    </submittedName>
</protein>
<dbReference type="Proteomes" id="UP000268014">
    <property type="component" value="Unassembled WGS sequence"/>
</dbReference>
<proteinExistence type="predicted"/>